<evidence type="ECO:0000259" key="1">
    <source>
        <dbReference type="Pfam" id="PF20236"/>
    </source>
</evidence>
<dbReference type="Proteomes" id="UP000308730">
    <property type="component" value="Unassembled WGS sequence"/>
</dbReference>
<reference evidence="2 3" key="1">
    <citation type="submission" date="2019-02" db="EMBL/GenBank/DDBJ databases">
        <title>Genome sequencing of the rare red list fungi Antrodiella citrinella (Flaviporus citrinellus).</title>
        <authorList>
            <person name="Buettner E."/>
            <person name="Kellner H."/>
        </authorList>
    </citation>
    <scope>NUCLEOTIDE SEQUENCE [LARGE SCALE GENOMIC DNA]</scope>
    <source>
        <strain evidence="2 3">DSM 108506</strain>
    </source>
</reference>
<name>A0A4S4N1Y7_9APHY</name>
<dbReference type="Pfam" id="PF20236">
    <property type="entry name" value="DUF6593"/>
    <property type="match status" value="1"/>
</dbReference>
<accession>A0A4S4N1Y7</accession>
<dbReference type="AlphaFoldDB" id="A0A4S4N1Y7"/>
<keyword evidence="3" id="KW-1185">Reference proteome</keyword>
<protein>
    <recommendedName>
        <fullName evidence="1">DUF6593 domain-containing protein</fullName>
    </recommendedName>
</protein>
<organism evidence="2 3">
    <name type="scientific">Antrodiella citrinella</name>
    <dbReference type="NCBI Taxonomy" id="2447956"/>
    <lineage>
        <taxon>Eukaryota</taxon>
        <taxon>Fungi</taxon>
        <taxon>Dikarya</taxon>
        <taxon>Basidiomycota</taxon>
        <taxon>Agaricomycotina</taxon>
        <taxon>Agaricomycetes</taxon>
        <taxon>Polyporales</taxon>
        <taxon>Steccherinaceae</taxon>
        <taxon>Antrodiella</taxon>
    </lineage>
</organism>
<proteinExistence type="predicted"/>
<sequence>MELHLARDDFTRTILHTGGDAKTPLYHINTPSTLTNRVVTISRILSAAADQPEMRSGKESDIKAAAESKGIEEVARIEWRDWHSSSNLIFEGLERRVNDFMPTSGMLGVNRTFTGPDGLSYNWHDGRYLYINRIDNPKFEIARFHQPWSFRKKPYLTIAPEGMHMVDLIVVTWLYVATRTREQSIAVAAVS</sequence>
<dbReference type="InterPro" id="IPR046528">
    <property type="entry name" value="DUF6593"/>
</dbReference>
<gene>
    <name evidence="2" type="ORF">EUX98_g1830</name>
</gene>
<comment type="caution">
    <text evidence="2">The sequence shown here is derived from an EMBL/GenBank/DDBJ whole genome shotgun (WGS) entry which is preliminary data.</text>
</comment>
<dbReference type="EMBL" id="SGPM01000024">
    <property type="protein sequence ID" value="THH32335.1"/>
    <property type="molecule type" value="Genomic_DNA"/>
</dbReference>
<feature type="domain" description="DUF6593" evidence="1">
    <location>
        <begin position="9"/>
        <end position="181"/>
    </location>
</feature>
<evidence type="ECO:0000313" key="3">
    <source>
        <dbReference type="Proteomes" id="UP000308730"/>
    </source>
</evidence>
<evidence type="ECO:0000313" key="2">
    <source>
        <dbReference type="EMBL" id="THH32335.1"/>
    </source>
</evidence>
<dbReference type="OrthoDB" id="3360976at2759"/>